<dbReference type="STRING" id="477680.SAMN05421788_10375"/>
<feature type="transmembrane region" description="Helical" evidence="1">
    <location>
        <begin position="117"/>
        <end position="134"/>
    </location>
</feature>
<feature type="transmembrane region" description="Helical" evidence="1">
    <location>
        <begin position="473"/>
        <end position="494"/>
    </location>
</feature>
<proteinExistence type="predicted"/>
<keyword evidence="3" id="KW-1185">Reference proteome</keyword>
<evidence type="ECO:0008006" key="4">
    <source>
        <dbReference type="Google" id="ProtNLM"/>
    </source>
</evidence>
<dbReference type="Proteomes" id="UP000186917">
    <property type="component" value="Unassembled WGS sequence"/>
</dbReference>
<feature type="transmembrane region" description="Helical" evidence="1">
    <location>
        <begin position="200"/>
        <end position="220"/>
    </location>
</feature>
<sequence length="519" mass="60783">MEKNALFFISFIWHNKLNRIYLLSVLLFTTIGWVVFKYLYPNPNVIFDSYYYITAAVADADVNAWPIGYSRFLRLVGLISHSVNWLLTLQHLLLNLALLYFFFTLRYLFLLGKKSSIVLLILLFANPIFPYVSNLVLSDSLFTALSLTWLSQLLWIIYRPRPYMLVTHALLLLFTFTVRYNALYYPFIAALAFILSRQALQYKLGGIVLQFLLLGIFITYTTHRMKQQYKVAQFSPFGGWKLANDALYIYEHVYQANHDTVPDRFKALDDRVREYFSKRHYQVGVGVNDPTWGSFYMYIHPSPLIQHMFSIYGKDAPNINLNFQKFALMGPLYQDYGVFIIKKYPIAFVQHFVLPNVGRYFYPPQEVLVDSYNPFALRKDYLGKSSIEWFGLQTLEASGVLIQFRTILFSLYPVFTMIIHLLFLFTAFNFLFYKVYRRTARLTNYVLLTIGGLWLFDFGFSIVAAAIVLRYQLFIMVVELGFSLVFSELYFWALPQQAIGRHSRNTIEIPAKEQKVPFL</sequence>
<dbReference type="EMBL" id="FTOR01000003">
    <property type="protein sequence ID" value="SIT04063.1"/>
    <property type="molecule type" value="Genomic_DNA"/>
</dbReference>
<feature type="transmembrane region" description="Helical" evidence="1">
    <location>
        <begin position="414"/>
        <end position="433"/>
    </location>
</feature>
<dbReference type="KEGG" id="fln:FLA_3756"/>
<feature type="transmembrane region" description="Helical" evidence="1">
    <location>
        <begin position="20"/>
        <end position="40"/>
    </location>
</feature>
<dbReference type="AlphaFoldDB" id="A0A173MJB7"/>
<evidence type="ECO:0000313" key="2">
    <source>
        <dbReference type="EMBL" id="SIT04063.1"/>
    </source>
</evidence>
<keyword evidence="1" id="KW-0812">Transmembrane</keyword>
<feature type="transmembrane region" description="Helical" evidence="1">
    <location>
        <begin position="170"/>
        <end position="194"/>
    </location>
</feature>
<dbReference type="RefSeq" id="WP_076378687.1">
    <property type="nucleotide sequence ID" value="NZ_AP017422.1"/>
</dbReference>
<gene>
    <name evidence="2" type="ORF">SAMN05421788_10375</name>
</gene>
<keyword evidence="1" id="KW-1133">Transmembrane helix</keyword>
<evidence type="ECO:0000313" key="3">
    <source>
        <dbReference type="Proteomes" id="UP000186917"/>
    </source>
</evidence>
<organism evidence="2 3">
    <name type="scientific">Filimonas lacunae</name>
    <dbReference type="NCBI Taxonomy" id="477680"/>
    <lineage>
        <taxon>Bacteria</taxon>
        <taxon>Pseudomonadati</taxon>
        <taxon>Bacteroidota</taxon>
        <taxon>Chitinophagia</taxon>
        <taxon>Chitinophagales</taxon>
        <taxon>Chitinophagaceae</taxon>
        <taxon>Filimonas</taxon>
    </lineage>
</organism>
<keyword evidence="1" id="KW-0472">Membrane</keyword>
<reference evidence="3" key="1">
    <citation type="submission" date="2017-01" db="EMBL/GenBank/DDBJ databases">
        <authorList>
            <person name="Varghese N."/>
            <person name="Submissions S."/>
        </authorList>
    </citation>
    <scope>NUCLEOTIDE SEQUENCE [LARGE SCALE GENOMIC DNA]</scope>
    <source>
        <strain evidence="3">DSM 21054</strain>
    </source>
</reference>
<accession>A0A173MJB7</accession>
<name>A0A173MJB7_9BACT</name>
<dbReference type="OrthoDB" id="635898at2"/>
<evidence type="ECO:0000256" key="1">
    <source>
        <dbReference type="SAM" id="Phobius"/>
    </source>
</evidence>
<protein>
    <recommendedName>
        <fullName evidence="4">Dolichyl-phosphate-mannose-protein mannosyltransferase</fullName>
    </recommendedName>
</protein>
<feature type="transmembrane region" description="Helical" evidence="1">
    <location>
        <begin position="92"/>
        <end position="110"/>
    </location>
</feature>
<feature type="transmembrane region" description="Helical" evidence="1">
    <location>
        <begin position="445"/>
        <end position="467"/>
    </location>
</feature>